<dbReference type="RefSeq" id="WP_137339497.1">
    <property type="nucleotide sequence ID" value="NZ_BSQH01000002.1"/>
</dbReference>
<name>A0A4U6D5W8_9BACT</name>
<dbReference type="Proteomes" id="UP000304900">
    <property type="component" value="Unassembled WGS sequence"/>
</dbReference>
<dbReference type="EMBL" id="SZVO01000003">
    <property type="protein sequence ID" value="TKT92770.1"/>
    <property type="molecule type" value="Genomic_DNA"/>
</dbReference>
<protein>
    <submittedName>
        <fullName evidence="1">Uncharacterized protein</fullName>
    </submittedName>
</protein>
<evidence type="ECO:0000313" key="1">
    <source>
        <dbReference type="EMBL" id="TKT92770.1"/>
    </source>
</evidence>
<keyword evidence="2" id="KW-1185">Reference proteome</keyword>
<sequence length="131" mass="14479">MADNTHSKRILSSLDFPKDDNIRYPANRILVKKTRVFIFNKLNSDPVADGILISIVKTTNGSFTVRISKYKKGPKIKKGFVLLRDILEQKLLSGDFDLLLINICPGPPPYLLILGGSDGVGDEGIKVKIPT</sequence>
<reference evidence="1 2" key="1">
    <citation type="submission" date="2019-05" db="EMBL/GenBank/DDBJ databases">
        <title>Dyadobacter AR-3-8 sp. nov., isolated from arctic soil.</title>
        <authorList>
            <person name="Chaudhary D.K."/>
        </authorList>
    </citation>
    <scope>NUCLEOTIDE SEQUENCE [LARGE SCALE GENOMIC DNA]</scope>
    <source>
        <strain evidence="1 2">AR-3-8</strain>
    </source>
</reference>
<organism evidence="1 2">
    <name type="scientific">Dyadobacter frigoris</name>
    <dbReference type="NCBI Taxonomy" id="2576211"/>
    <lineage>
        <taxon>Bacteria</taxon>
        <taxon>Pseudomonadati</taxon>
        <taxon>Bacteroidota</taxon>
        <taxon>Cytophagia</taxon>
        <taxon>Cytophagales</taxon>
        <taxon>Spirosomataceae</taxon>
        <taxon>Dyadobacter</taxon>
    </lineage>
</organism>
<accession>A0A4U6D5W8</accession>
<proteinExistence type="predicted"/>
<evidence type="ECO:0000313" key="2">
    <source>
        <dbReference type="Proteomes" id="UP000304900"/>
    </source>
</evidence>
<comment type="caution">
    <text evidence="1">The sequence shown here is derived from an EMBL/GenBank/DDBJ whole genome shotgun (WGS) entry which is preliminary data.</text>
</comment>
<dbReference type="AlphaFoldDB" id="A0A4U6D5W8"/>
<gene>
    <name evidence="1" type="ORF">FDK13_08175</name>
</gene>